<feature type="domain" description="Chemotaxis phosphatase CheX-like" evidence="4">
    <location>
        <begin position="63"/>
        <end position="135"/>
    </location>
</feature>
<evidence type="ECO:0000256" key="1">
    <source>
        <dbReference type="ARBA" id="ARBA00022500"/>
    </source>
</evidence>
<dbReference type="InterPro" id="IPR028976">
    <property type="entry name" value="CheC-like_sf"/>
</dbReference>
<dbReference type="PANTHER" id="PTHR43693:SF1">
    <property type="entry name" value="PROTEIN PHOSPHATASE CHEZ"/>
    <property type="match status" value="1"/>
</dbReference>
<evidence type="ECO:0000259" key="4">
    <source>
        <dbReference type="Pfam" id="PF13690"/>
    </source>
</evidence>
<evidence type="ECO:0000256" key="2">
    <source>
        <dbReference type="ARBA" id="ARBA00022801"/>
    </source>
</evidence>
<dbReference type="EMBL" id="ASWJ01000006">
    <property type="protein sequence ID" value="EOW83968.1"/>
    <property type="molecule type" value="Genomic_DNA"/>
</dbReference>
<dbReference type="InterPro" id="IPR028051">
    <property type="entry name" value="CheX-like_dom"/>
</dbReference>
<evidence type="ECO:0000313" key="6">
    <source>
        <dbReference type="Proteomes" id="UP000014113"/>
    </source>
</evidence>
<dbReference type="InterPro" id="IPR007597">
    <property type="entry name" value="CheC"/>
</dbReference>
<dbReference type="Proteomes" id="UP000014113">
    <property type="component" value="Unassembled WGS sequence"/>
</dbReference>
<reference evidence="5 6" key="1">
    <citation type="submission" date="2013-03" db="EMBL/GenBank/DDBJ databases">
        <title>The Genome Sequence of Enterococcus columbae ATCC_51263 (PacBio/Illumina hybrid assembly).</title>
        <authorList>
            <consortium name="The Broad Institute Genomics Platform"/>
            <consortium name="The Broad Institute Genome Sequencing Center for Infectious Disease"/>
            <person name="Earl A."/>
            <person name="Russ C."/>
            <person name="Gilmore M."/>
            <person name="Surin D."/>
            <person name="Walker B."/>
            <person name="Young S."/>
            <person name="Zeng Q."/>
            <person name="Gargeya S."/>
            <person name="Fitzgerald M."/>
            <person name="Haas B."/>
            <person name="Abouelleil A."/>
            <person name="Allen A.W."/>
            <person name="Alvarado L."/>
            <person name="Arachchi H.M."/>
            <person name="Berlin A.M."/>
            <person name="Chapman S.B."/>
            <person name="Gainer-Dewar J."/>
            <person name="Goldberg J."/>
            <person name="Griggs A."/>
            <person name="Gujja S."/>
            <person name="Hansen M."/>
            <person name="Howarth C."/>
            <person name="Imamovic A."/>
            <person name="Ireland A."/>
            <person name="Larimer J."/>
            <person name="McCowan C."/>
            <person name="Murphy C."/>
            <person name="Pearson M."/>
            <person name="Poon T.W."/>
            <person name="Priest M."/>
            <person name="Roberts A."/>
            <person name="Saif S."/>
            <person name="Shea T."/>
            <person name="Sisk P."/>
            <person name="Sykes S."/>
            <person name="Wortman J."/>
            <person name="Nusbaum C."/>
            <person name="Birren B."/>
        </authorList>
    </citation>
    <scope>NUCLEOTIDE SEQUENCE [LARGE SCALE GENOMIC DNA]</scope>
    <source>
        <strain evidence="5 6">ATCC 51263</strain>
    </source>
</reference>
<dbReference type="Pfam" id="PF13690">
    <property type="entry name" value="CheX"/>
    <property type="match status" value="1"/>
</dbReference>
<dbReference type="SUPFAM" id="SSF103039">
    <property type="entry name" value="CheC-like"/>
    <property type="match status" value="1"/>
</dbReference>
<dbReference type="eggNOG" id="COG1776">
    <property type="taxonomic scope" value="Bacteria"/>
</dbReference>
<sequence>MSYNELELDVLKEVMNIGGGNAATSISSLVSRPIDMNVPEVKILSYQELYEQIIHEDEVVFATAIQILGEIEGVFLFVLNEESADKMTAFMLGTTEYNDEIKQSAIQELTNIIANSFLGAIGQMINQQLSTSVPMLQADYFGAIISSLYMALEQYDDQVMIIRNEFFYNDKERLDASLFFIPKDGGIEKIFEALGI</sequence>
<dbReference type="AlphaFoldDB" id="S1NE89"/>
<dbReference type="OrthoDB" id="9812187at2"/>
<dbReference type="RefSeq" id="WP_016183881.1">
    <property type="nucleotide sequence ID" value="NZ_JXKI01000003.1"/>
</dbReference>
<organism evidence="5 6">
    <name type="scientific">Enterococcus columbae DSM 7374 = ATCC 51263</name>
    <dbReference type="NCBI Taxonomy" id="1121865"/>
    <lineage>
        <taxon>Bacteria</taxon>
        <taxon>Bacillati</taxon>
        <taxon>Bacillota</taxon>
        <taxon>Bacilli</taxon>
        <taxon>Lactobacillales</taxon>
        <taxon>Enterococcaceae</taxon>
        <taxon>Enterococcus</taxon>
    </lineage>
</organism>
<accession>S1NE89</accession>
<dbReference type="GO" id="GO:0006935">
    <property type="term" value="P:chemotaxis"/>
    <property type="evidence" value="ECO:0007669"/>
    <property type="project" value="UniProtKB-KW"/>
</dbReference>
<evidence type="ECO:0008006" key="7">
    <source>
        <dbReference type="Google" id="ProtNLM"/>
    </source>
</evidence>
<dbReference type="STRING" id="1121865.OMW_01772"/>
<keyword evidence="2" id="KW-0378">Hydrolase</keyword>
<dbReference type="InterPro" id="IPR050992">
    <property type="entry name" value="CheZ_family_phosphatases"/>
</dbReference>
<name>S1NE89_9ENTE</name>
<evidence type="ECO:0000313" key="5">
    <source>
        <dbReference type="EMBL" id="EOW83968.1"/>
    </source>
</evidence>
<dbReference type="Gene3D" id="3.40.1550.10">
    <property type="entry name" value="CheC-like"/>
    <property type="match status" value="1"/>
</dbReference>
<dbReference type="PATRIC" id="fig|1121865.3.peg.1715"/>
<feature type="domain" description="CheC-like protein" evidence="3">
    <location>
        <begin position="7"/>
        <end position="43"/>
    </location>
</feature>
<keyword evidence="1" id="KW-0145">Chemotaxis</keyword>
<dbReference type="CDD" id="cd17909">
    <property type="entry name" value="CheC_ClassI"/>
    <property type="match status" value="1"/>
</dbReference>
<protein>
    <recommendedName>
        <fullName evidence="7">Chemotaxis protein CheC</fullName>
    </recommendedName>
</protein>
<evidence type="ECO:0000259" key="3">
    <source>
        <dbReference type="Pfam" id="PF04509"/>
    </source>
</evidence>
<dbReference type="PANTHER" id="PTHR43693">
    <property type="entry name" value="PROTEIN PHOSPHATASE CHEZ"/>
    <property type="match status" value="1"/>
</dbReference>
<proteinExistence type="predicted"/>
<gene>
    <name evidence="5" type="ORF">I568_01415</name>
</gene>
<dbReference type="Pfam" id="PF04509">
    <property type="entry name" value="CheC"/>
    <property type="match status" value="1"/>
</dbReference>
<dbReference type="GO" id="GO:0016787">
    <property type="term" value="F:hydrolase activity"/>
    <property type="evidence" value="ECO:0007669"/>
    <property type="project" value="UniProtKB-KW"/>
</dbReference>
<comment type="caution">
    <text evidence="5">The sequence shown here is derived from an EMBL/GenBank/DDBJ whole genome shotgun (WGS) entry which is preliminary data.</text>
</comment>
<keyword evidence="6" id="KW-1185">Reference proteome</keyword>